<dbReference type="Proteomes" id="UP000177006">
    <property type="component" value="Unassembled WGS sequence"/>
</dbReference>
<dbReference type="EMBL" id="MEZK01000015">
    <property type="protein sequence ID" value="OGD62850.1"/>
    <property type="molecule type" value="Genomic_DNA"/>
</dbReference>
<reference evidence="1 2" key="1">
    <citation type="journal article" date="2016" name="Nat. Commun.">
        <title>Thousands of microbial genomes shed light on interconnected biogeochemical processes in an aquifer system.</title>
        <authorList>
            <person name="Anantharaman K."/>
            <person name="Brown C.T."/>
            <person name="Hug L.A."/>
            <person name="Sharon I."/>
            <person name="Castelle C.J."/>
            <person name="Probst A.J."/>
            <person name="Thomas B.C."/>
            <person name="Singh A."/>
            <person name="Wilkins M.J."/>
            <person name="Karaoz U."/>
            <person name="Brodie E.L."/>
            <person name="Williams K.H."/>
            <person name="Hubbard S.S."/>
            <person name="Banfield J.F."/>
        </authorList>
    </citation>
    <scope>NUCLEOTIDE SEQUENCE [LARGE SCALE GENOMIC DNA]</scope>
</reference>
<dbReference type="STRING" id="1797457.A2160_05695"/>
<evidence type="ECO:0000313" key="1">
    <source>
        <dbReference type="EMBL" id="OGD62850.1"/>
    </source>
</evidence>
<name>A0A1F5E6A9_9BACT</name>
<gene>
    <name evidence="1" type="ORF">A2160_05695</name>
</gene>
<protein>
    <submittedName>
        <fullName evidence="1">Uncharacterized protein</fullName>
    </submittedName>
</protein>
<accession>A0A1F5E6A9</accession>
<comment type="caution">
    <text evidence="1">The sequence shown here is derived from an EMBL/GenBank/DDBJ whole genome shotgun (WGS) entry which is preliminary data.</text>
</comment>
<organism evidence="1 2">
    <name type="scientific">Candidatus Beckwithbacteria bacterium RBG_13_42_9</name>
    <dbReference type="NCBI Taxonomy" id="1797457"/>
    <lineage>
        <taxon>Bacteria</taxon>
        <taxon>Candidatus Beckwithiibacteriota</taxon>
    </lineage>
</organism>
<sequence length="61" mass="7441">MVETVVVVPEKYKDWTLEELDAFPREGQLPPRLVELQKDRLRQEEILRFQQLQSEVYVLRR</sequence>
<proteinExistence type="predicted"/>
<evidence type="ECO:0000313" key="2">
    <source>
        <dbReference type="Proteomes" id="UP000177006"/>
    </source>
</evidence>
<dbReference type="AlphaFoldDB" id="A0A1F5E6A9"/>